<gene>
    <name evidence="1" type="ORF">CSP5_1153</name>
</gene>
<dbReference type="EMBL" id="LT671858">
    <property type="protein sequence ID" value="SIM65459.1"/>
    <property type="molecule type" value="Genomic_DNA"/>
</dbReference>
<protein>
    <submittedName>
        <fullName evidence="1">Uncharacterized protein</fullName>
    </submittedName>
</protein>
<name>A0A1N5UYN7_9ARCH</name>
<sequence length="556" mass="63545">MSLISIVADQVLYGWAEKKGRSGYQFITQSSSLSEEDFSYIEKYSIPIGLNNIAFKESRRLLTLPSGKVAMNYVKNIGKDIHGRDGALMSHFLIFDFKNFVEARKNLEELDRHHLKGIASVKDIEKLKLANGNFMQLPVVNIEIDVNDQSYGEELISDKNREFSRDALYGIFLNIFQSQIKIGVISTDITTMFRQIMTLESLFPPWIVLTYSTYDYPPSQEERIFDLVCTLPSTDNSSNVIINYNGKNVEIPGEDSLIRSVSNEYFRLIETGKVYDIGKSDDLPQSSNRTILANIFISRIVKSICNNAEPSMAINTALKVSNMESYGPKEEYFKIVSDIIRKSGFRDDLIDATVKYLENNVEEEKAKGYDTDLIDNMMPVLIQCDPNTVGGRNLVQFLKNISLSNYGKINEILVENMLKSDSNVNMGRTLFTTIPTLFRTWSKYSTSRKMTPTEIDQSISILKSFDIARKDLFSLVEESIVENKFEDLEFLKEVLEIIAKNNEVFDQKKMYNLITQVKKGLVKRKVLIPPELNNIIVEMIGGDEEPTEKRRFRLRG</sequence>
<reference evidence="1 2" key="1">
    <citation type="submission" date="2016-04" db="EMBL/GenBank/DDBJ databases">
        <authorList>
            <person name="Evans L.H."/>
            <person name="Alamgir A."/>
            <person name="Owens N."/>
            <person name="Weber N.D."/>
            <person name="Virtaneva K."/>
            <person name="Barbian K."/>
            <person name="Babar A."/>
            <person name="Rosenke K."/>
        </authorList>
    </citation>
    <scope>NUCLEOTIDE SEQUENCE [LARGE SCALE GENOMIC DNA]</scope>
    <source>
        <strain evidence="2">S5(T) (JCM 30642 \VKM B-2941)</strain>
    </source>
</reference>
<dbReference type="GeneID" id="41588412"/>
<dbReference type="RefSeq" id="WP_148689833.1">
    <property type="nucleotide sequence ID" value="NZ_LT671858.1"/>
</dbReference>
<accession>A0A1N5UYN7</accession>
<evidence type="ECO:0000313" key="1">
    <source>
        <dbReference type="EMBL" id="SIM65459.1"/>
    </source>
</evidence>
<proteinExistence type="predicted"/>
<evidence type="ECO:0000313" key="2">
    <source>
        <dbReference type="Proteomes" id="UP000195607"/>
    </source>
</evidence>
<organism evidence="1 2">
    <name type="scientific">Cuniculiplasma divulgatum</name>
    <dbReference type="NCBI Taxonomy" id="1673428"/>
    <lineage>
        <taxon>Archaea</taxon>
        <taxon>Methanobacteriati</taxon>
        <taxon>Thermoplasmatota</taxon>
        <taxon>Thermoplasmata</taxon>
        <taxon>Thermoplasmatales</taxon>
        <taxon>Cuniculiplasmataceae</taxon>
        <taxon>Cuniculiplasma</taxon>
    </lineage>
</organism>
<dbReference type="Proteomes" id="UP000195607">
    <property type="component" value="Chromosome I"/>
</dbReference>
<dbReference type="AlphaFoldDB" id="A0A1N5UYN7"/>